<dbReference type="GO" id="GO:0016779">
    <property type="term" value="F:nucleotidyltransferase activity"/>
    <property type="evidence" value="ECO:0007669"/>
    <property type="project" value="UniProtKB-KW"/>
</dbReference>
<dbReference type="Proteomes" id="UP000199306">
    <property type="component" value="Unassembled WGS sequence"/>
</dbReference>
<dbReference type="PANTHER" id="PTHR43736:SF1">
    <property type="entry name" value="DIHYDRONEOPTERIN TRIPHOSPHATE DIPHOSPHATASE"/>
    <property type="match status" value="1"/>
</dbReference>
<reference evidence="2 3" key="1">
    <citation type="submission" date="2016-10" db="EMBL/GenBank/DDBJ databases">
        <authorList>
            <person name="de Groot N.N."/>
        </authorList>
    </citation>
    <scope>NUCLEOTIDE SEQUENCE [LARGE SCALE GENOMIC DNA]</scope>
    <source>
        <strain evidence="3">E92,LMG 26720,CCM 7988</strain>
    </source>
</reference>
<dbReference type="PANTHER" id="PTHR43736">
    <property type="entry name" value="ADP-RIBOSE PYROPHOSPHATASE"/>
    <property type="match status" value="1"/>
</dbReference>
<gene>
    <name evidence="2" type="ORF">SAMN04515674_10264</name>
</gene>
<proteinExistence type="predicted"/>
<accession>A0A1I5NQL7</accession>
<dbReference type="OrthoDB" id="636676at2"/>
<evidence type="ECO:0000313" key="2">
    <source>
        <dbReference type="EMBL" id="SFP23960.1"/>
    </source>
</evidence>
<keyword evidence="3" id="KW-1185">Reference proteome</keyword>
<keyword evidence="2" id="KW-0378">Hydrolase</keyword>
<keyword evidence="2" id="KW-0548">Nucleotidyltransferase</keyword>
<dbReference type="STRING" id="1079859.SAMN04515674_10264"/>
<evidence type="ECO:0000259" key="1">
    <source>
        <dbReference type="PROSITE" id="PS51462"/>
    </source>
</evidence>
<dbReference type="InterPro" id="IPR014729">
    <property type="entry name" value="Rossmann-like_a/b/a_fold"/>
</dbReference>
<dbReference type="GO" id="GO:0016787">
    <property type="term" value="F:hydrolase activity"/>
    <property type="evidence" value="ECO:0007669"/>
    <property type="project" value="UniProtKB-KW"/>
</dbReference>
<dbReference type="AlphaFoldDB" id="A0A1I5NQL7"/>
<feature type="domain" description="Nudix hydrolase" evidence="1">
    <location>
        <begin position="159"/>
        <end position="288"/>
    </location>
</feature>
<dbReference type="InterPro" id="IPR015797">
    <property type="entry name" value="NUDIX_hydrolase-like_dom_sf"/>
</dbReference>
<dbReference type="InterPro" id="IPR000086">
    <property type="entry name" value="NUDIX_hydrolase_dom"/>
</dbReference>
<keyword evidence="2" id="KW-0808">Transferase</keyword>
<dbReference type="Pfam" id="PF00293">
    <property type="entry name" value="NUDIX"/>
    <property type="match status" value="1"/>
</dbReference>
<dbReference type="Gene3D" id="3.90.79.10">
    <property type="entry name" value="Nucleoside Triphosphate Pyrophosphohydrolase"/>
    <property type="match status" value="1"/>
</dbReference>
<dbReference type="EMBL" id="FOXH01000002">
    <property type="protein sequence ID" value="SFP23960.1"/>
    <property type="molecule type" value="Genomic_DNA"/>
</dbReference>
<name>A0A1I5NQL7_9BACT</name>
<evidence type="ECO:0000313" key="3">
    <source>
        <dbReference type="Proteomes" id="UP000199306"/>
    </source>
</evidence>
<organism evidence="2 3">
    <name type="scientific">Pseudarcicella hirudinis</name>
    <dbReference type="NCBI Taxonomy" id="1079859"/>
    <lineage>
        <taxon>Bacteria</taxon>
        <taxon>Pseudomonadati</taxon>
        <taxon>Bacteroidota</taxon>
        <taxon>Cytophagia</taxon>
        <taxon>Cytophagales</taxon>
        <taxon>Flectobacillaceae</taxon>
        <taxon>Pseudarcicella</taxon>
    </lineage>
</organism>
<sequence length="295" mass="34234">MSTKRYDIAVVTGHFQVQELHPELENLLSGLAKKHKKLLVFINVSPALTTRRNPLDFATRKEMILKKFPEFLIFPLPEMPDEHNRSEELDQRITAVFPDEEVVIYELNNDSTQDYSGKFDRIKTDLFSDFQEKEISIITKASRKFRTGIIYATQNQYPKVYPTVDVAIMDGQKILLGRKPHQDLFRFIGGFVDPTDLRYEQAAIREAFEETGVEIADLEYSGSAQIDDWRYRNEDDKIITTLFKAKYISGNPVAQDDIAELKWFDLTQLKEENFVKEHRILFQLLITNFKAASGL</sequence>
<dbReference type="Gene3D" id="3.40.50.620">
    <property type="entry name" value="HUPs"/>
    <property type="match status" value="1"/>
</dbReference>
<dbReference type="RefSeq" id="WP_092012230.1">
    <property type="nucleotide sequence ID" value="NZ_FOXH01000002.1"/>
</dbReference>
<dbReference type="PROSITE" id="PS51462">
    <property type="entry name" value="NUDIX"/>
    <property type="match status" value="1"/>
</dbReference>
<protein>
    <submittedName>
        <fullName evidence="2">Bifunctional NMN adenylyltransferase/nudix hydrolase</fullName>
    </submittedName>
</protein>
<dbReference type="SUPFAM" id="SSF55811">
    <property type="entry name" value="Nudix"/>
    <property type="match status" value="1"/>
</dbReference>